<name>A0A7W8E5D4_9BACT</name>
<gene>
    <name evidence="1" type="ORF">HDF16_004278</name>
</gene>
<evidence type="ECO:0000313" key="1">
    <source>
        <dbReference type="EMBL" id="MBB5059552.1"/>
    </source>
</evidence>
<organism evidence="1 2">
    <name type="scientific">Granulicella aggregans</name>
    <dbReference type="NCBI Taxonomy" id="474949"/>
    <lineage>
        <taxon>Bacteria</taxon>
        <taxon>Pseudomonadati</taxon>
        <taxon>Acidobacteriota</taxon>
        <taxon>Terriglobia</taxon>
        <taxon>Terriglobales</taxon>
        <taxon>Acidobacteriaceae</taxon>
        <taxon>Granulicella</taxon>
    </lineage>
</organism>
<dbReference type="Proteomes" id="UP000540989">
    <property type="component" value="Unassembled WGS sequence"/>
</dbReference>
<comment type="caution">
    <text evidence="1">The sequence shown here is derived from an EMBL/GenBank/DDBJ whole genome shotgun (WGS) entry which is preliminary data.</text>
</comment>
<dbReference type="RefSeq" id="WP_184221166.1">
    <property type="nucleotide sequence ID" value="NZ_JACHIP010000006.1"/>
</dbReference>
<sequence length="62" mass="7012">MTHEFLLNLHRSPGFVQPRTVRVAERGLTARMLYGTSKEVPILAAAEAVLNNFQIARTRHPK</sequence>
<accession>A0A7W8E5D4</accession>
<reference evidence="1 2" key="1">
    <citation type="submission" date="2020-08" db="EMBL/GenBank/DDBJ databases">
        <title>Genomic Encyclopedia of Type Strains, Phase IV (KMG-V): Genome sequencing to study the core and pangenomes of soil and plant-associated prokaryotes.</title>
        <authorList>
            <person name="Whitman W."/>
        </authorList>
    </citation>
    <scope>NUCLEOTIDE SEQUENCE [LARGE SCALE GENOMIC DNA]</scope>
    <source>
        <strain evidence="1 2">M8UP14</strain>
    </source>
</reference>
<evidence type="ECO:0000313" key="2">
    <source>
        <dbReference type="Proteomes" id="UP000540989"/>
    </source>
</evidence>
<proteinExistence type="predicted"/>
<protein>
    <submittedName>
        <fullName evidence="1">Uncharacterized protein</fullName>
    </submittedName>
</protein>
<keyword evidence="2" id="KW-1185">Reference proteome</keyword>
<dbReference type="EMBL" id="JACHIP010000006">
    <property type="protein sequence ID" value="MBB5059552.1"/>
    <property type="molecule type" value="Genomic_DNA"/>
</dbReference>
<dbReference type="AlphaFoldDB" id="A0A7W8E5D4"/>